<evidence type="ECO:0000256" key="5">
    <source>
        <dbReference type="ARBA" id="ARBA00022692"/>
    </source>
</evidence>
<reference evidence="9 10" key="1">
    <citation type="journal article" date="2012" name="J. Bacteriol.">
        <title>Complete Genome Sequence of Leptospirillum ferrooxidans Strain C2-3, Isolated from a Fresh Volcanic Ash Deposit on the Island of Miyake, Japan.</title>
        <authorList>
            <person name="Fujimura R."/>
            <person name="Sato Y."/>
            <person name="Nishizawa T."/>
            <person name="Oshima K."/>
            <person name="Kim S.-W."/>
            <person name="Hattori M."/>
            <person name="Kamijo T."/>
            <person name="Ohta H."/>
        </authorList>
    </citation>
    <scope>NUCLEOTIDE SEQUENCE [LARGE SCALE GENOMIC DNA]</scope>
    <source>
        <strain evidence="9 10">C2-3</strain>
    </source>
</reference>
<dbReference type="Gene3D" id="1.20.1600.10">
    <property type="entry name" value="Outer membrane efflux proteins (OEP)"/>
    <property type="match status" value="1"/>
</dbReference>
<dbReference type="Proteomes" id="UP000007382">
    <property type="component" value="Chromosome"/>
</dbReference>
<evidence type="ECO:0000256" key="4">
    <source>
        <dbReference type="ARBA" id="ARBA00022452"/>
    </source>
</evidence>
<sequence>MIQKKTWTMWLLTAIVLTGISSRAMASGAIVTDAPDPHLTVDQAISFAIHHHPRLFAYRHRVAAKKAKIGEANAHFLPNVGAGAMFGTGNPGVSNRPYNNGYAYSPFMPITYGGIGPLGRDGTQTSNVFDASIGATQMLFDFGRYLHLTRSAEKKEHAAVADLVTRDAWVILQVREAYAHLQLDKQLVIVYQKNEEQRALVRELTRSLYKAQYKSKLDDEFAQVDLLKAQALLVGMKDDVKTRVARLNEALGLGQGGAKNYFPTKVSEDMSPLSPLQDLVKTALDARPEMHAVKSTVGAINEYTTSVKASHYPYLSAFGSFGTLNQLNTGASYTPGWWLGGAMVNVPIYTGGMIRSQVEASHQKALFEADKLKDLDHRIRYEVVSAHERVRTDLYDVKAYTQAVEEAKLGLRLAQAKYEANLISIVKLTLAEVYLLDTRASLAKAQYRLTVDRAALDFATGRDYPRWVRADGTPRANPKL</sequence>
<evidence type="ECO:0000256" key="3">
    <source>
        <dbReference type="ARBA" id="ARBA00022448"/>
    </source>
</evidence>
<keyword evidence="3" id="KW-0813">Transport</keyword>
<feature type="signal peptide" evidence="8">
    <location>
        <begin position="1"/>
        <end position="26"/>
    </location>
</feature>
<keyword evidence="4" id="KW-1134">Transmembrane beta strand</keyword>
<gene>
    <name evidence="9" type="ordered locus">LFE_2195</name>
</gene>
<dbReference type="Pfam" id="PF02321">
    <property type="entry name" value="OEP"/>
    <property type="match status" value="2"/>
</dbReference>
<comment type="subcellular location">
    <subcellularLocation>
        <location evidence="1">Cell outer membrane</location>
    </subcellularLocation>
</comment>
<dbReference type="PANTHER" id="PTHR30026:SF20">
    <property type="entry name" value="OUTER MEMBRANE PROTEIN TOLC"/>
    <property type="match status" value="1"/>
</dbReference>
<keyword evidence="8" id="KW-0732">Signal</keyword>
<keyword evidence="6" id="KW-0472">Membrane</keyword>
<dbReference type="HOGENOM" id="CLU_012817_10_6_0"/>
<evidence type="ECO:0000313" key="10">
    <source>
        <dbReference type="Proteomes" id="UP000007382"/>
    </source>
</evidence>
<dbReference type="PATRIC" id="fig|1162668.3.peg.2597"/>
<evidence type="ECO:0000256" key="7">
    <source>
        <dbReference type="ARBA" id="ARBA00023237"/>
    </source>
</evidence>
<dbReference type="eggNOG" id="COG1538">
    <property type="taxonomic scope" value="Bacteria"/>
</dbReference>
<dbReference type="PANTHER" id="PTHR30026">
    <property type="entry name" value="OUTER MEMBRANE PROTEIN TOLC"/>
    <property type="match status" value="1"/>
</dbReference>
<dbReference type="InterPro" id="IPR051906">
    <property type="entry name" value="TolC-like"/>
</dbReference>
<feature type="chain" id="PRO_5003629419" evidence="8">
    <location>
        <begin position="27"/>
        <end position="480"/>
    </location>
</feature>
<accession>I0IRG9</accession>
<evidence type="ECO:0000256" key="8">
    <source>
        <dbReference type="SAM" id="SignalP"/>
    </source>
</evidence>
<dbReference type="GO" id="GO:0015288">
    <property type="term" value="F:porin activity"/>
    <property type="evidence" value="ECO:0007669"/>
    <property type="project" value="TreeGrafter"/>
</dbReference>
<dbReference type="STRING" id="1162668.LFE_2195"/>
<dbReference type="EMBL" id="AP012342">
    <property type="protein sequence ID" value="BAM07868.1"/>
    <property type="molecule type" value="Genomic_DNA"/>
</dbReference>
<dbReference type="RefSeq" id="WP_014450351.1">
    <property type="nucleotide sequence ID" value="NC_017094.1"/>
</dbReference>
<keyword evidence="7" id="KW-0998">Cell outer membrane</keyword>
<dbReference type="KEGG" id="lfc:LFE_2195"/>
<name>I0IRG9_LEPFC</name>
<dbReference type="OrthoDB" id="9814032at2"/>
<dbReference type="SUPFAM" id="SSF56954">
    <property type="entry name" value="Outer membrane efflux proteins (OEP)"/>
    <property type="match status" value="1"/>
</dbReference>
<keyword evidence="10" id="KW-1185">Reference proteome</keyword>
<evidence type="ECO:0000256" key="6">
    <source>
        <dbReference type="ARBA" id="ARBA00023136"/>
    </source>
</evidence>
<dbReference type="GO" id="GO:1990281">
    <property type="term" value="C:efflux pump complex"/>
    <property type="evidence" value="ECO:0007669"/>
    <property type="project" value="TreeGrafter"/>
</dbReference>
<dbReference type="InterPro" id="IPR003423">
    <property type="entry name" value="OMP_efflux"/>
</dbReference>
<dbReference type="AlphaFoldDB" id="I0IRG9"/>
<reference evidence="10" key="2">
    <citation type="submission" date="2012-03" db="EMBL/GenBank/DDBJ databases">
        <title>The complete genome sequence of the pioneer microbe on fresh volcanic deposit, Leptospirillum ferrooxidans strain C2-3.</title>
        <authorList>
            <person name="Fujimura R."/>
            <person name="Sato Y."/>
            <person name="Nishizawa T."/>
            <person name="Nanba K."/>
            <person name="Oshima K."/>
            <person name="Hattori M."/>
            <person name="Kamijo T."/>
            <person name="Ohta H."/>
        </authorList>
    </citation>
    <scope>NUCLEOTIDE SEQUENCE [LARGE SCALE GENOMIC DNA]</scope>
    <source>
        <strain evidence="10">C2-3</strain>
    </source>
</reference>
<organism evidence="9 10">
    <name type="scientific">Leptospirillum ferrooxidans (strain C2-3)</name>
    <dbReference type="NCBI Taxonomy" id="1162668"/>
    <lineage>
        <taxon>Bacteria</taxon>
        <taxon>Pseudomonadati</taxon>
        <taxon>Nitrospirota</taxon>
        <taxon>Nitrospiria</taxon>
        <taxon>Nitrospirales</taxon>
        <taxon>Nitrospiraceae</taxon>
        <taxon>Leptospirillum</taxon>
    </lineage>
</organism>
<keyword evidence="5" id="KW-0812">Transmembrane</keyword>
<dbReference type="GO" id="GO:0015562">
    <property type="term" value="F:efflux transmembrane transporter activity"/>
    <property type="evidence" value="ECO:0007669"/>
    <property type="project" value="InterPro"/>
</dbReference>
<dbReference type="GO" id="GO:0009279">
    <property type="term" value="C:cell outer membrane"/>
    <property type="evidence" value="ECO:0007669"/>
    <property type="project" value="UniProtKB-SubCell"/>
</dbReference>
<evidence type="ECO:0000256" key="2">
    <source>
        <dbReference type="ARBA" id="ARBA00007613"/>
    </source>
</evidence>
<proteinExistence type="inferred from homology"/>
<protein>
    <submittedName>
        <fullName evidence="9">Putative outer membrane efflux protein</fullName>
    </submittedName>
</protein>
<evidence type="ECO:0000256" key="1">
    <source>
        <dbReference type="ARBA" id="ARBA00004442"/>
    </source>
</evidence>
<evidence type="ECO:0000313" key="9">
    <source>
        <dbReference type="EMBL" id="BAM07868.1"/>
    </source>
</evidence>
<comment type="similarity">
    <text evidence="2">Belongs to the outer membrane factor (OMF) (TC 1.B.17) family.</text>
</comment>